<feature type="compositionally biased region" description="Basic residues" evidence="2">
    <location>
        <begin position="79"/>
        <end position="94"/>
    </location>
</feature>
<dbReference type="GeneID" id="108567329"/>
<evidence type="ECO:0000313" key="4">
    <source>
        <dbReference type="RefSeq" id="XP_017783209.1"/>
    </source>
</evidence>
<proteinExistence type="predicted"/>
<protein>
    <submittedName>
        <fullName evidence="4">Myb-like protein X isoform X1</fullName>
    </submittedName>
</protein>
<reference evidence="4" key="1">
    <citation type="submission" date="2025-08" db="UniProtKB">
        <authorList>
            <consortium name="RefSeq"/>
        </authorList>
    </citation>
    <scope>IDENTIFICATION</scope>
    <source>
        <tissue evidence="4">Whole Larva</tissue>
    </source>
</reference>
<sequence>MMEVVSSLLVDEREDGEIVDDEDVDFEEISDYSMPSCGGKSDYSRNIIRAISLSSISGDSDDRDSEDQKNKFYFPTKKRRRHGRVHIHKRRRRISISSSSEDEKLDSRTLKQLKEAVRINVSDEFHHNSLRTRLKGMIDPDSQDEECLRTMALITQSNDKPKNEENEIHDNEKDDHDKELSELRLEALKSAFLKKYIERKRRKEINDKENEEHKKVEENVDIEEDVDVMRAMLLASMSKKITELPPSSTPIVQKHLPSKPTFIVKPLIINLNSDSDSDSDNNNKTQQNPKISENVTALLRKQREEFEAKEEAKEEALLDKSVVKLLSKAQQKEYQLLQEKLLQAKNLQVKKLLNGVHNNKDATSKKKSLLDLQVQKDGRFQMKGKYKELAPLKKLVDQANLVRKQQDEKTKRLLKELNEAKLKLASDHKMYSNMVQKLLKAKENIDKRTNVNKIELKAPLVENTEAKNVPVEVTPPVDKNAIDTTNEVSKYVSPLDHREIKQPNANPLEFLCPYELFGVCRDKDCNFNHCT</sequence>
<feature type="region of interest" description="Disordered" evidence="2">
    <location>
        <begin position="273"/>
        <end position="293"/>
    </location>
</feature>
<keyword evidence="1" id="KW-0175">Coiled coil</keyword>
<evidence type="ECO:0000256" key="1">
    <source>
        <dbReference type="SAM" id="Coils"/>
    </source>
</evidence>
<feature type="coiled-coil region" evidence="1">
    <location>
        <begin position="299"/>
        <end position="347"/>
    </location>
</feature>
<dbReference type="Proteomes" id="UP000695000">
    <property type="component" value="Unplaced"/>
</dbReference>
<dbReference type="RefSeq" id="XP_017783209.1">
    <property type="nucleotide sequence ID" value="XM_017927720.1"/>
</dbReference>
<accession>A0ABM1N8Q9</accession>
<feature type="region of interest" description="Disordered" evidence="2">
    <location>
        <begin position="79"/>
        <end position="107"/>
    </location>
</feature>
<feature type="region of interest" description="Disordered" evidence="2">
    <location>
        <begin position="157"/>
        <end position="176"/>
    </location>
</feature>
<organism evidence="3 4">
    <name type="scientific">Nicrophorus vespilloides</name>
    <name type="common">Boreal carrion beetle</name>
    <dbReference type="NCBI Taxonomy" id="110193"/>
    <lineage>
        <taxon>Eukaryota</taxon>
        <taxon>Metazoa</taxon>
        <taxon>Ecdysozoa</taxon>
        <taxon>Arthropoda</taxon>
        <taxon>Hexapoda</taxon>
        <taxon>Insecta</taxon>
        <taxon>Pterygota</taxon>
        <taxon>Neoptera</taxon>
        <taxon>Endopterygota</taxon>
        <taxon>Coleoptera</taxon>
        <taxon>Polyphaga</taxon>
        <taxon>Staphyliniformia</taxon>
        <taxon>Silphidae</taxon>
        <taxon>Nicrophorinae</taxon>
        <taxon>Nicrophorus</taxon>
    </lineage>
</organism>
<name>A0ABM1N8Q9_NICVS</name>
<gene>
    <name evidence="4" type="primary">LOC108567329</name>
</gene>
<evidence type="ECO:0000256" key="2">
    <source>
        <dbReference type="SAM" id="MobiDB-lite"/>
    </source>
</evidence>
<keyword evidence="3" id="KW-1185">Reference proteome</keyword>
<feature type="compositionally biased region" description="Basic and acidic residues" evidence="2">
    <location>
        <begin position="159"/>
        <end position="176"/>
    </location>
</feature>
<evidence type="ECO:0000313" key="3">
    <source>
        <dbReference type="Proteomes" id="UP000695000"/>
    </source>
</evidence>
<feature type="compositionally biased region" description="Polar residues" evidence="2">
    <location>
        <begin position="284"/>
        <end position="293"/>
    </location>
</feature>